<evidence type="ECO:0000313" key="2">
    <source>
        <dbReference type="EMBL" id="GAN37869.1"/>
    </source>
</evidence>
<dbReference type="PANTHER" id="PTHR33169:SF14">
    <property type="entry name" value="TRANSCRIPTIONAL REGULATOR RV3488"/>
    <property type="match status" value="1"/>
</dbReference>
<dbReference type="InterPro" id="IPR036388">
    <property type="entry name" value="WH-like_DNA-bd_sf"/>
</dbReference>
<dbReference type="SUPFAM" id="SSF46785">
    <property type="entry name" value="Winged helix' DNA-binding domain"/>
    <property type="match status" value="1"/>
</dbReference>
<dbReference type="RefSeq" id="WP_003563847.1">
    <property type="nucleotide sequence ID" value="NZ_BAYM01000381.1"/>
</dbReference>
<protein>
    <submittedName>
        <fullName evidence="2">PadR family transcriptional regulator</fullName>
    </submittedName>
</protein>
<evidence type="ECO:0000313" key="3">
    <source>
        <dbReference type="Proteomes" id="UP000032552"/>
    </source>
</evidence>
<dbReference type="EMBL" id="BAYM01000381">
    <property type="protein sequence ID" value="GAN37869.1"/>
    <property type="molecule type" value="Genomic_DNA"/>
</dbReference>
<dbReference type="InterPro" id="IPR052509">
    <property type="entry name" value="Metal_resp_DNA-bind_regulator"/>
</dbReference>
<comment type="caution">
    <text evidence="2">The sequence shown here is derived from an EMBL/GenBank/DDBJ whole genome shotgun (WGS) entry which is preliminary data.</text>
</comment>
<dbReference type="InterPro" id="IPR036390">
    <property type="entry name" value="WH_DNA-bd_sf"/>
</dbReference>
<evidence type="ECO:0000259" key="1">
    <source>
        <dbReference type="Pfam" id="PF03551"/>
    </source>
</evidence>
<gene>
    <name evidence="2" type="ORF">LC0644_2458</name>
</gene>
<reference evidence="3" key="1">
    <citation type="submission" date="2014-05" db="EMBL/GenBank/DDBJ databases">
        <title>Whole genome sequencing of Lactobacillus casei NRIC0644.</title>
        <authorList>
            <person name="Atarashi H."/>
            <person name="Yoshida Y."/>
            <person name="Fujimura S."/>
            <person name="Tanaka N."/>
            <person name="Shiwa Y."/>
            <person name="Yoshikawa H."/>
            <person name="Okada S."/>
            <person name="Nakagawa J."/>
        </authorList>
    </citation>
    <scope>NUCLEOTIDE SEQUENCE [LARGE SCALE GENOMIC DNA]</scope>
    <source>
        <strain evidence="3">NRIC0644</strain>
    </source>
</reference>
<organism evidence="2 3">
    <name type="scientific">Lacticaseibacillus paracasei NRIC 0644</name>
    <dbReference type="NCBI Taxonomy" id="1435038"/>
    <lineage>
        <taxon>Bacteria</taxon>
        <taxon>Bacillati</taxon>
        <taxon>Bacillota</taxon>
        <taxon>Bacilli</taxon>
        <taxon>Lactobacillales</taxon>
        <taxon>Lactobacillaceae</taxon>
        <taxon>Lacticaseibacillus</taxon>
    </lineage>
</organism>
<dbReference type="Pfam" id="PF03551">
    <property type="entry name" value="PadR"/>
    <property type="match status" value="1"/>
</dbReference>
<feature type="domain" description="Transcription regulator PadR N-terminal" evidence="1">
    <location>
        <begin position="15"/>
        <end position="88"/>
    </location>
</feature>
<dbReference type="Proteomes" id="UP000032552">
    <property type="component" value="Unassembled WGS sequence"/>
</dbReference>
<accession>A0A0C9Q0C3</accession>
<dbReference type="PANTHER" id="PTHR33169">
    <property type="entry name" value="PADR-FAMILY TRANSCRIPTIONAL REGULATOR"/>
    <property type="match status" value="1"/>
</dbReference>
<proteinExistence type="predicted"/>
<dbReference type="Gene3D" id="1.10.10.10">
    <property type="entry name" value="Winged helix-like DNA-binding domain superfamily/Winged helix DNA-binding domain"/>
    <property type="match status" value="1"/>
</dbReference>
<dbReference type="InterPro" id="IPR005149">
    <property type="entry name" value="Tscrpt_reg_PadR_N"/>
</dbReference>
<dbReference type="AlphaFoldDB" id="A0A0C9Q0C3"/>
<sequence>MISSDAMRGYNDALILAILQQGDSYGYKIGKEIRERTDGQYLIRETTLYAVFNRLSKNGYIDDYPGDVTNGKPRTYYRITPSGRNFLAVKAAEWERVKTVVDPFLKQPLTNL</sequence>
<name>A0A0C9Q0C3_LACPA</name>